<evidence type="ECO:0008006" key="3">
    <source>
        <dbReference type="Google" id="ProtNLM"/>
    </source>
</evidence>
<evidence type="ECO:0000313" key="2">
    <source>
        <dbReference type="Proteomes" id="UP000241222"/>
    </source>
</evidence>
<dbReference type="Proteomes" id="UP000241222">
    <property type="component" value="Unassembled WGS sequence"/>
</dbReference>
<comment type="caution">
    <text evidence="1">The sequence shown here is derived from an EMBL/GenBank/DDBJ whole genome shotgun (WGS) entry which is preliminary data.</text>
</comment>
<keyword evidence="2" id="KW-1185">Reference proteome</keyword>
<sequence length="71" mass="8388">MKRVNVSASEVGTVVRCPRMYQLNKLGITTRQAAAAQHHGNNFHTRESIKAREEQVSIFVRFWRWLCRLFR</sequence>
<proteinExistence type="predicted"/>
<gene>
    <name evidence="1" type="ORF">C9I99_21060</name>
</gene>
<protein>
    <recommendedName>
        <fullName evidence="3">PD-(D/E)XK endonuclease-like domain-containing protein</fullName>
    </recommendedName>
</protein>
<name>A0A2T3ITJ0_9GAMM</name>
<evidence type="ECO:0000313" key="1">
    <source>
        <dbReference type="EMBL" id="PSU31680.1"/>
    </source>
</evidence>
<organism evidence="1 2">
    <name type="scientific">Photobacterium lutimaris</name>
    <dbReference type="NCBI Taxonomy" id="388278"/>
    <lineage>
        <taxon>Bacteria</taxon>
        <taxon>Pseudomonadati</taxon>
        <taxon>Pseudomonadota</taxon>
        <taxon>Gammaproteobacteria</taxon>
        <taxon>Vibrionales</taxon>
        <taxon>Vibrionaceae</taxon>
        <taxon>Photobacterium</taxon>
    </lineage>
</organism>
<reference evidence="1 2" key="1">
    <citation type="submission" date="2018-03" db="EMBL/GenBank/DDBJ databases">
        <title>Whole genome sequencing of Histamine producing bacteria.</title>
        <authorList>
            <person name="Butler K."/>
        </authorList>
    </citation>
    <scope>NUCLEOTIDE SEQUENCE [LARGE SCALE GENOMIC DNA]</scope>
    <source>
        <strain evidence="1 2">JCM 13586</strain>
    </source>
</reference>
<dbReference type="EMBL" id="PYMH01000013">
    <property type="protein sequence ID" value="PSU31680.1"/>
    <property type="molecule type" value="Genomic_DNA"/>
</dbReference>
<dbReference type="AlphaFoldDB" id="A0A2T3ITJ0"/>
<accession>A0A2T3ITJ0</accession>